<dbReference type="Proteomes" id="UP000440716">
    <property type="component" value="Unassembled WGS sequence"/>
</dbReference>
<evidence type="ECO:0000256" key="1">
    <source>
        <dbReference type="SAM" id="MobiDB-lite"/>
    </source>
</evidence>
<evidence type="ECO:0000313" key="2">
    <source>
        <dbReference type="EMBL" id="MVA55461.1"/>
    </source>
</evidence>
<dbReference type="InterPro" id="IPR019632">
    <property type="entry name" value="DUF2497"/>
</dbReference>
<organism evidence="2 3">
    <name type="scientific">Agrobacterium vitis</name>
    <name type="common">Rhizobium vitis</name>
    <dbReference type="NCBI Taxonomy" id="373"/>
    <lineage>
        <taxon>Bacteria</taxon>
        <taxon>Pseudomonadati</taxon>
        <taxon>Pseudomonadota</taxon>
        <taxon>Alphaproteobacteria</taxon>
        <taxon>Hyphomicrobiales</taxon>
        <taxon>Rhizobiaceae</taxon>
        <taxon>Rhizobium/Agrobacterium group</taxon>
        <taxon>Agrobacterium</taxon>
    </lineage>
</organism>
<accession>A0A7K1RBF1</accession>
<dbReference type="Pfam" id="PF10691">
    <property type="entry name" value="DUF2497"/>
    <property type="match status" value="1"/>
</dbReference>
<evidence type="ECO:0000313" key="3">
    <source>
        <dbReference type="Proteomes" id="UP000440716"/>
    </source>
</evidence>
<reference evidence="2 3" key="1">
    <citation type="submission" date="2019-12" db="EMBL/GenBank/DDBJ databases">
        <title>Whole-genome sequencing of Allorhizobium vitis.</title>
        <authorList>
            <person name="Gan H.M."/>
            <person name="Szegedi E."/>
            <person name="Burr T."/>
            <person name="Savka M.A."/>
        </authorList>
    </citation>
    <scope>NUCLEOTIDE SEQUENCE [LARGE SCALE GENOMIC DNA]</scope>
    <source>
        <strain evidence="2 3">CG415</strain>
    </source>
</reference>
<gene>
    <name evidence="2" type="ORF">GOZ88_04960</name>
</gene>
<dbReference type="EMBL" id="WPHU01000002">
    <property type="protein sequence ID" value="MVA55461.1"/>
    <property type="molecule type" value="Genomic_DNA"/>
</dbReference>
<feature type="region of interest" description="Disordered" evidence="1">
    <location>
        <begin position="133"/>
        <end position="166"/>
    </location>
</feature>
<comment type="caution">
    <text evidence="2">The sequence shown here is derived from an EMBL/GenBank/DDBJ whole genome shotgun (WGS) entry which is preliminary data.</text>
</comment>
<proteinExistence type="predicted"/>
<feature type="region of interest" description="Disordered" evidence="1">
    <location>
        <begin position="69"/>
        <end position="101"/>
    </location>
</feature>
<sequence>MGNVMAQPNVSREPSMEEILASIRRIIESNEPAPARSFDDAYGYDSEVDELDIAGNAFSVEAVPMDLPVAANQPGPAQTTASAANRFSEVTGDQGREPTRDMGVGGQQIADGARHAAKPVSLADLAARVRATSERREEPGVAEFPSEFSPAFSKQEPQSRDGRGVSSYMSDTIGGFREIATEQAGPMGQVRPLAQARIAEPEAMSASQRHIEALLQSEPVAQASVAPQEQAEEADMQDDNRADNRQGALLSMQAGAQVAKSFEELAAVVDGQQRRSLDEIAQDMLRPMLQDWLDDNLPTLVERLVREEIERIARGPRR</sequence>
<feature type="region of interest" description="Disordered" evidence="1">
    <location>
        <begin position="221"/>
        <end position="240"/>
    </location>
</feature>
<protein>
    <submittedName>
        <fullName evidence="2">DUF2497 domain-containing protein</fullName>
    </submittedName>
</protein>
<dbReference type="AlphaFoldDB" id="A0A7K1RBF1"/>
<feature type="compositionally biased region" description="Polar residues" evidence="1">
    <location>
        <begin position="75"/>
        <end position="85"/>
    </location>
</feature>
<name>A0A7K1RBF1_AGRVI</name>